<sequence length="61" mass="7156">MRKVIIIATLIIVVLKMAYYIYNAIFDRLPSIINEVMNYCVAIILIYYGIDSLKDKKRITK</sequence>
<evidence type="ECO:0000256" key="1">
    <source>
        <dbReference type="SAM" id="Phobius"/>
    </source>
</evidence>
<organism evidence="2 3">
    <name type="scientific">Flavobacterium litorale</name>
    <dbReference type="NCBI Taxonomy" id="2856519"/>
    <lineage>
        <taxon>Bacteria</taxon>
        <taxon>Pseudomonadati</taxon>
        <taxon>Bacteroidota</taxon>
        <taxon>Flavobacteriia</taxon>
        <taxon>Flavobacteriales</taxon>
        <taxon>Flavobacteriaceae</taxon>
        <taxon>Flavobacterium</taxon>
    </lineage>
</organism>
<keyword evidence="1" id="KW-0472">Membrane</keyword>
<proteinExistence type="predicted"/>
<accession>A0ABX8V7N8</accession>
<dbReference type="Proteomes" id="UP000825381">
    <property type="component" value="Chromosome"/>
</dbReference>
<name>A0ABX8V7N8_9FLAO</name>
<reference evidence="2 3" key="1">
    <citation type="submission" date="2021-07" db="EMBL/GenBank/DDBJ databases">
        <title>Flavobacterium WSW3-B6 sp.nov, isolated from seaweed.</title>
        <authorList>
            <person name="Muhammad N."/>
            <person name="Ho H."/>
            <person name="Lee Y.-J."/>
            <person name="Nguyen T."/>
            <person name="Ho J."/>
            <person name="Kim S.-G."/>
        </authorList>
    </citation>
    <scope>NUCLEOTIDE SEQUENCE [LARGE SCALE GENOMIC DNA]</scope>
    <source>
        <strain evidence="2 3">WSW3-B6</strain>
    </source>
</reference>
<protein>
    <submittedName>
        <fullName evidence="2">Uncharacterized protein</fullName>
    </submittedName>
</protein>
<keyword evidence="1" id="KW-1133">Transmembrane helix</keyword>
<feature type="transmembrane region" description="Helical" evidence="1">
    <location>
        <begin position="5"/>
        <end position="26"/>
    </location>
</feature>
<gene>
    <name evidence="2" type="ORF">K1I41_02850</name>
</gene>
<dbReference type="EMBL" id="CP080429">
    <property type="protein sequence ID" value="QYJ68836.1"/>
    <property type="molecule type" value="Genomic_DNA"/>
</dbReference>
<evidence type="ECO:0000313" key="2">
    <source>
        <dbReference type="EMBL" id="QYJ68836.1"/>
    </source>
</evidence>
<dbReference type="RefSeq" id="WP_220641175.1">
    <property type="nucleotide sequence ID" value="NZ_CP080429.1"/>
</dbReference>
<evidence type="ECO:0000313" key="3">
    <source>
        <dbReference type="Proteomes" id="UP000825381"/>
    </source>
</evidence>
<keyword evidence="3" id="KW-1185">Reference proteome</keyword>
<feature type="transmembrane region" description="Helical" evidence="1">
    <location>
        <begin position="32"/>
        <end position="50"/>
    </location>
</feature>
<keyword evidence="1" id="KW-0812">Transmembrane</keyword>